<dbReference type="AlphaFoldDB" id="A0A2U1KI45"/>
<keyword evidence="2" id="KW-1185">Reference proteome</keyword>
<gene>
    <name evidence="1" type="ORF">CTI12_AA600070</name>
</gene>
<name>A0A2U1KI45_ARTAN</name>
<accession>A0A2U1KI45</accession>
<dbReference type="STRING" id="35608.A0A2U1KI45"/>
<dbReference type="GO" id="GO:0005634">
    <property type="term" value="C:nucleus"/>
    <property type="evidence" value="ECO:0007669"/>
    <property type="project" value="TreeGrafter"/>
</dbReference>
<sequence>MSGLKVKALQSNTPIKIHSQALALEEKMVQHKAQLKKQQKKQRGGVDFKKIKRKIGRKLPPPKNATNTQVKSKAIVLPEQSLASDKAGLAVSKKGLTLKELLTQTSHHNAKVRRDALIGIRDIFLKHPAELKMHRLSVIEKLRERMGDEDKIVRETLYQLLKAVIFPECKEGGKNGSLEVWRALFVYMVHNA</sequence>
<protein>
    <submittedName>
        <fullName evidence="1">ARM repeat superfamily protein</fullName>
    </submittedName>
</protein>
<reference evidence="1 2" key="1">
    <citation type="journal article" date="2018" name="Mol. Plant">
        <title>The genome of Artemisia annua provides insight into the evolution of Asteraceae family and artemisinin biosynthesis.</title>
        <authorList>
            <person name="Shen Q."/>
            <person name="Zhang L."/>
            <person name="Liao Z."/>
            <person name="Wang S."/>
            <person name="Yan T."/>
            <person name="Shi P."/>
            <person name="Liu M."/>
            <person name="Fu X."/>
            <person name="Pan Q."/>
            <person name="Wang Y."/>
            <person name="Lv Z."/>
            <person name="Lu X."/>
            <person name="Zhang F."/>
            <person name="Jiang W."/>
            <person name="Ma Y."/>
            <person name="Chen M."/>
            <person name="Hao X."/>
            <person name="Li L."/>
            <person name="Tang Y."/>
            <person name="Lv G."/>
            <person name="Zhou Y."/>
            <person name="Sun X."/>
            <person name="Brodelius P.E."/>
            <person name="Rose J.K.C."/>
            <person name="Tang K."/>
        </authorList>
    </citation>
    <scope>NUCLEOTIDE SEQUENCE [LARGE SCALE GENOMIC DNA]</scope>
    <source>
        <strain evidence="2">cv. Huhao1</strain>
        <tissue evidence="1">Leaf</tissue>
    </source>
</reference>
<dbReference type="PANTHER" id="PTHR16056:SF2">
    <property type="entry name" value="TESTIS-EXPRESSED PROTEIN 10"/>
    <property type="match status" value="1"/>
</dbReference>
<dbReference type="OrthoDB" id="361362at2759"/>
<dbReference type="InterPro" id="IPR016024">
    <property type="entry name" value="ARM-type_fold"/>
</dbReference>
<dbReference type="InterPro" id="IPR011989">
    <property type="entry name" value="ARM-like"/>
</dbReference>
<evidence type="ECO:0000313" key="2">
    <source>
        <dbReference type="Proteomes" id="UP000245207"/>
    </source>
</evidence>
<dbReference type="PANTHER" id="PTHR16056">
    <property type="entry name" value="REGULATOR OF MICROTUBULE DYNAMICS PROTEIN"/>
    <property type="match status" value="1"/>
</dbReference>
<comment type="caution">
    <text evidence="1">The sequence shown here is derived from an EMBL/GenBank/DDBJ whole genome shotgun (WGS) entry which is preliminary data.</text>
</comment>
<proteinExistence type="predicted"/>
<dbReference type="SUPFAM" id="SSF48371">
    <property type="entry name" value="ARM repeat"/>
    <property type="match status" value="1"/>
</dbReference>
<dbReference type="EMBL" id="PKPP01018229">
    <property type="protein sequence ID" value="PWA36422.1"/>
    <property type="molecule type" value="Genomic_DNA"/>
</dbReference>
<dbReference type="Proteomes" id="UP000245207">
    <property type="component" value="Unassembled WGS sequence"/>
</dbReference>
<dbReference type="Gene3D" id="1.25.10.10">
    <property type="entry name" value="Leucine-rich Repeat Variant"/>
    <property type="match status" value="1"/>
</dbReference>
<evidence type="ECO:0000313" key="1">
    <source>
        <dbReference type="EMBL" id="PWA36422.1"/>
    </source>
</evidence>
<organism evidence="1 2">
    <name type="scientific">Artemisia annua</name>
    <name type="common">Sweet wormwood</name>
    <dbReference type="NCBI Taxonomy" id="35608"/>
    <lineage>
        <taxon>Eukaryota</taxon>
        <taxon>Viridiplantae</taxon>
        <taxon>Streptophyta</taxon>
        <taxon>Embryophyta</taxon>
        <taxon>Tracheophyta</taxon>
        <taxon>Spermatophyta</taxon>
        <taxon>Magnoliopsida</taxon>
        <taxon>eudicotyledons</taxon>
        <taxon>Gunneridae</taxon>
        <taxon>Pentapetalae</taxon>
        <taxon>asterids</taxon>
        <taxon>campanulids</taxon>
        <taxon>Asterales</taxon>
        <taxon>Asteraceae</taxon>
        <taxon>Asteroideae</taxon>
        <taxon>Anthemideae</taxon>
        <taxon>Artemisiinae</taxon>
        <taxon>Artemisia</taxon>
    </lineage>
</organism>